<reference evidence="4 5" key="1">
    <citation type="submission" date="2023-01" db="EMBL/GenBank/DDBJ databases">
        <title>Description of Helicobacter ibis sp. nov. isolated from faecal droppings of black-faced ibis (Theristicus melanopis).</title>
        <authorList>
            <person name="Lopez-Cantillo M."/>
            <person name="Vidal-Veuthey B."/>
            <person name="Mella A."/>
            <person name="De La Haba R."/>
            <person name="Collado L."/>
        </authorList>
    </citation>
    <scope>NUCLEOTIDE SEQUENCE [LARGE SCALE GENOMIC DNA]</scope>
    <source>
        <strain evidence="4 5">A82</strain>
    </source>
</reference>
<gene>
    <name evidence="4" type="ORF">PF021_02720</name>
</gene>
<evidence type="ECO:0000259" key="3">
    <source>
        <dbReference type="PROSITE" id="PS50977"/>
    </source>
</evidence>
<dbReference type="PROSITE" id="PS50977">
    <property type="entry name" value="HTH_TETR_2"/>
    <property type="match status" value="1"/>
</dbReference>
<sequence length="215" mass="25393">MKTNQRSKENKLDIRKEKIIQVAHSFFLKYGYENTSLQMIVKETGGSLATIYELFKNKENLFKQSMQFNFRSFVEEFNAALQDNNITQGSMKDFLNTLGVRILEKITSEQSIALHRLIVIEGYKYPELLEIFKNECVEQSIKIFTQKLQDYQTSKELQIGNLKEYIIFFVNTLISPYLWDSITIPNFKPPTKEEIEKKVNQNIEIFMIYTKIKEQ</sequence>
<feature type="DNA-binding region" description="H-T-H motif" evidence="2">
    <location>
        <begin position="36"/>
        <end position="55"/>
    </location>
</feature>
<dbReference type="PANTHER" id="PTHR43479">
    <property type="entry name" value="ACREF/ENVCD OPERON REPRESSOR-RELATED"/>
    <property type="match status" value="1"/>
</dbReference>
<dbReference type="EMBL" id="JAQHXR010000001">
    <property type="protein sequence ID" value="MDA3968584.1"/>
    <property type="molecule type" value="Genomic_DNA"/>
</dbReference>
<feature type="domain" description="HTH tetR-type" evidence="3">
    <location>
        <begin position="13"/>
        <end position="73"/>
    </location>
</feature>
<dbReference type="InterPro" id="IPR039536">
    <property type="entry name" value="TetR_C_Proteobacteria"/>
</dbReference>
<dbReference type="Gene3D" id="1.10.357.10">
    <property type="entry name" value="Tetracycline Repressor, domain 2"/>
    <property type="match status" value="1"/>
</dbReference>
<evidence type="ECO:0000256" key="1">
    <source>
        <dbReference type="ARBA" id="ARBA00023125"/>
    </source>
</evidence>
<evidence type="ECO:0000256" key="2">
    <source>
        <dbReference type="PROSITE-ProRule" id="PRU00335"/>
    </source>
</evidence>
<evidence type="ECO:0000313" key="5">
    <source>
        <dbReference type="Proteomes" id="UP001210261"/>
    </source>
</evidence>
<proteinExistence type="predicted"/>
<dbReference type="PANTHER" id="PTHR43479:SF11">
    <property type="entry name" value="ACREF_ENVCD OPERON REPRESSOR-RELATED"/>
    <property type="match status" value="1"/>
</dbReference>
<keyword evidence="1 2" id="KW-0238">DNA-binding</keyword>
<dbReference type="Pfam" id="PF00440">
    <property type="entry name" value="TetR_N"/>
    <property type="match status" value="1"/>
</dbReference>
<dbReference type="SUPFAM" id="SSF46689">
    <property type="entry name" value="Homeodomain-like"/>
    <property type="match status" value="1"/>
</dbReference>
<name>A0ABT4VD04_9HELI</name>
<dbReference type="RefSeq" id="WP_271020868.1">
    <property type="nucleotide sequence ID" value="NZ_JAQHXR010000001.1"/>
</dbReference>
<organism evidence="4 5">
    <name type="scientific">Helicobacter ibis</name>
    <dbReference type="NCBI Taxonomy" id="2962633"/>
    <lineage>
        <taxon>Bacteria</taxon>
        <taxon>Pseudomonadati</taxon>
        <taxon>Campylobacterota</taxon>
        <taxon>Epsilonproteobacteria</taxon>
        <taxon>Campylobacterales</taxon>
        <taxon>Helicobacteraceae</taxon>
        <taxon>Helicobacter</taxon>
    </lineage>
</organism>
<dbReference type="Proteomes" id="UP001210261">
    <property type="component" value="Unassembled WGS sequence"/>
</dbReference>
<dbReference type="Gene3D" id="1.10.10.60">
    <property type="entry name" value="Homeodomain-like"/>
    <property type="match status" value="1"/>
</dbReference>
<dbReference type="InterPro" id="IPR009057">
    <property type="entry name" value="Homeodomain-like_sf"/>
</dbReference>
<dbReference type="InterPro" id="IPR050624">
    <property type="entry name" value="HTH-type_Tx_Regulator"/>
</dbReference>
<comment type="caution">
    <text evidence="4">The sequence shown here is derived from an EMBL/GenBank/DDBJ whole genome shotgun (WGS) entry which is preliminary data.</text>
</comment>
<protein>
    <submittedName>
        <fullName evidence="4">TetR/AcrR family transcriptional regulator</fullName>
    </submittedName>
</protein>
<dbReference type="InterPro" id="IPR001647">
    <property type="entry name" value="HTH_TetR"/>
</dbReference>
<keyword evidence="5" id="KW-1185">Reference proteome</keyword>
<dbReference type="Pfam" id="PF14246">
    <property type="entry name" value="TetR_C_7"/>
    <property type="match status" value="1"/>
</dbReference>
<evidence type="ECO:0000313" key="4">
    <source>
        <dbReference type="EMBL" id="MDA3968584.1"/>
    </source>
</evidence>
<accession>A0ABT4VD04</accession>